<proteinExistence type="predicted"/>
<dbReference type="OrthoDB" id="2349656at2759"/>
<sequence>MSSELYQGIFIPYLGKPEEIKINFEAGDIRRKLNCELTDHVTLWAENYKLSLFCDDFSFKKNLPENPLATRLVINIFGNEFPASIRGNAILLDDEKKLTIGDLNSLLKATVITFRTEEIASHLLRNLLRIKLKDNFSSKNNSCRIQILCRDVAGKENKSQFKSSFRRICYLGEDMEFADVNDWDFIVVQAKYIHRLKMTKSSGPTLEVLIDGKESLFRDESIINNEKNCNTLCKLLLSADDVCYSEYAFKNDIITKLFENIDKLRRKFNKPSMRQMPYG</sequence>
<evidence type="ECO:0000313" key="3">
    <source>
        <dbReference type="Proteomes" id="UP000247702"/>
    </source>
</evidence>
<reference evidence="2" key="2">
    <citation type="submission" date="2019-10" db="EMBL/GenBank/DDBJ databases">
        <title>Conservation and host-specific expression of non-tandemly repeated heterogenous ribosome RNA gene in arbuscular mycorrhizal fungi.</title>
        <authorList>
            <person name="Maeda T."/>
            <person name="Kobayashi Y."/>
            <person name="Nakagawa T."/>
            <person name="Ezawa T."/>
            <person name="Yamaguchi K."/>
            <person name="Bino T."/>
            <person name="Nishimoto Y."/>
            <person name="Shigenobu S."/>
            <person name="Kawaguchi M."/>
        </authorList>
    </citation>
    <scope>NUCLEOTIDE SEQUENCE</scope>
    <source>
        <strain evidence="2">HR1</strain>
    </source>
</reference>
<dbReference type="Proteomes" id="UP000247702">
    <property type="component" value="Unassembled WGS sequence"/>
</dbReference>
<gene>
    <name evidence="2" type="ORF">RCL2_002683300</name>
    <name evidence="1" type="ORF">RclHR1_00670020</name>
</gene>
<organism evidence="1 3">
    <name type="scientific">Rhizophagus clarus</name>
    <dbReference type="NCBI Taxonomy" id="94130"/>
    <lineage>
        <taxon>Eukaryota</taxon>
        <taxon>Fungi</taxon>
        <taxon>Fungi incertae sedis</taxon>
        <taxon>Mucoromycota</taxon>
        <taxon>Glomeromycotina</taxon>
        <taxon>Glomeromycetes</taxon>
        <taxon>Glomerales</taxon>
        <taxon>Glomeraceae</taxon>
        <taxon>Rhizophagus</taxon>
    </lineage>
</organism>
<reference evidence="1 3" key="1">
    <citation type="submission" date="2017-11" db="EMBL/GenBank/DDBJ databases">
        <title>The genome of Rhizophagus clarus HR1 reveals common genetic basis of auxotrophy among arbuscular mycorrhizal fungi.</title>
        <authorList>
            <person name="Kobayashi Y."/>
        </authorList>
    </citation>
    <scope>NUCLEOTIDE SEQUENCE [LARGE SCALE GENOMIC DNA]</scope>
    <source>
        <strain evidence="1 3">HR1</strain>
    </source>
</reference>
<dbReference type="EMBL" id="BLAL01000285">
    <property type="protein sequence ID" value="GET00378.1"/>
    <property type="molecule type" value="Genomic_DNA"/>
</dbReference>
<evidence type="ECO:0000313" key="1">
    <source>
        <dbReference type="EMBL" id="GBC06228.1"/>
    </source>
</evidence>
<dbReference type="EMBL" id="BEXD01004059">
    <property type="protein sequence ID" value="GBC06228.1"/>
    <property type="molecule type" value="Genomic_DNA"/>
</dbReference>
<comment type="caution">
    <text evidence="1">The sequence shown here is derived from an EMBL/GenBank/DDBJ whole genome shotgun (WGS) entry which is preliminary data.</text>
</comment>
<accession>A0A2Z6RSV0</accession>
<keyword evidence="3" id="KW-1185">Reference proteome</keyword>
<evidence type="ECO:0000313" key="2">
    <source>
        <dbReference type="EMBL" id="GET00378.1"/>
    </source>
</evidence>
<dbReference type="Proteomes" id="UP000615446">
    <property type="component" value="Unassembled WGS sequence"/>
</dbReference>
<dbReference type="AlphaFoldDB" id="A0A2Z6RSV0"/>
<protein>
    <submittedName>
        <fullName evidence="1">Uncharacterized protein</fullName>
    </submittedName>
</protein>
<name>A0A2Z6RSV0_9GLOM</name>